<reference evidence="1 2" key="1">
    <citation type="journal article" date="2018" name="Sci. Rep.">
        <title>Comparative analysis of the Pocillopora damicornis genome highlights role of immune system in coral evolution.</title>
        <authorList>
            <person name="Cunning R."/>
            <person name="Bay R.A."/>
            <person name="Gillette P."/>
            <person name="Baker A.C."/>
            <person name="Traylor-Knowles N."/>
        </authorList>
    </citation>
    <scope>NUCLEOTIDE SEQUENCE [LARGE SCALE GENOMIC DNA]</scope>
    <source>
        <strain evidence="1">RSMAS</strain>
        <tissue evidence="1">Whole animal</tissue>
    </source>
</reference>
<keyword evidence="2" id="KW-1185">Reference proteome</keyword>
<dbReference type="OrthoDB" id="5954249at2759"/>
<evidence type="ECO:0000313" key="2">
    <source>
        <dbReference type="Proteomes" id="UP000275408"/>
    </source>
</evidence>
<sequence length="171" mass="20637">MSKCESNWTGELVFYTGSKYYHLSHGSLVEGMNGHEGIDYSEELRQMELYKTPLRDWQLTQLVLSHQFVLIDSRSWWWTIERNNKCLLLQRNRKYDMVRDYNEESLRNTPVEEIKRGDCKGTMKDLIWYLYVKKELKKKYNFVDNNCKIFANAVFDRFVVEGTVRERCYIM</sequence>
<evidence type="ECO:0000313" key="1">
    <source>
        <dbReference type="EMBL" id="RMX42432.1"/>
    </source>
</evidence>
<proteinExistence type="predicted"/>
<name>A0A3M6TM45_POCDA</name>
<protein>
    <submittedName>
        <fullName evidence="1">Uncharacterized protein</fullName>
    </submittedName>
</protein>
<comment type="caution">
    <text evidence="1">The sequence shown here is derived from an EMBL/GenBank/DDBJ whole genome shotgun (WGS) entry which is preliminary data.</text>
</comment>
<accession>A0A3M6TM45</accession>
<organism evidence="1 2">
    <name type="scientific">Pocillopora damicornis</name>
    <name type="common">Cauliflower coral</name>
    <name type="synonym">Millepora damicornis</name>
    <dbReference type="NCBI Taxonomy" id="46731"/>
    <lineage>
        <taxon>Eukaryota</taxon>
        <taxon>Metazoa</taxon>
        <taxon>Cnidaria</taxon>
        <taxon>Anthozoa</taxon>
        <taxon>Hexacorallia</taxon>
        <taxon>Scleractinia</taxon>
        <taxon>Astrocoeniina</taxon>
        <taxon>Pocilloporidae</taxon>
        <taxon>Pocillopora</taxon>
    </lineage>
</organism>
<dbReference type="Proteomes" id="UP000275408">
    <property type="component" value="Unassembled WGS sequence"/>
</dbReference>
<gene>
    <name evidence="1" type="ORF">pdam_00021731</name>
</gene>
<dbReference type="EMBL" id="RCHS01003369">
    <property type="protein sequence ID" value="RMX42432.1"/>
    <property type="molecule type" value="Genomic_DNA"/>
</dbReference>
<dbReference type="AlphaFoldDB" id="A0A3M6TM45"/>